<dbReference type="Pfam" id="PF14588">
    <property type="entry name" value="YjgF_endoribonc"/>
    <property type="match status" value="1"/>
</dbReference>
<evidence type="ECO:0000313" key="2">
    <source>
        <dbReference type="EMBL" id="PTX61350.1"/>
    </source>
</evidence>
<dbReference type="AlphaFoldDB" id="A0A2T6BZ53"/>
<gene>
    <name evidence="2" type="ORF">C8N31_12113</name>
</gene>
<dbReference type="PANTHER" id="PTHR43760:SF1">
    <property type="entry name" value="ENDORIBONUCLEASE L-PSP_CHORISMATE MUTASE-LIKE DOMAIN-CONTAINING PROTEIN"/>
    <property type="match status" value="1"/>
</dbReference>
<evidence type="ECO:0000259" key="1">
    <source>
        <dbReference type="Pfam" id="PF14588"/>
    </source>
</evidence>
<organism evidence="2 3">
    <name type="scientific">Sulfitobacter mediterraneus</name>
    <dbReference type="NCBI Taxonomy" id="83219"/>
    <lineage>
        <taxon>Bacteria</taxon>
        <taxon>Pseudomonadati</taxon>
        <taxon>Pseudomonadota</taxon>
        <taxon>Alphaproteobacteria</taxon>
        <taxon>Rhodobacterales</taxon>
        <taxon>Roseobacteraceae</taxon>
        <taxon>Sulfitobacter</taxon>
    </lineage>
</organism>
<dbReference type="Gene3D" id="3.30.1330.40">
    <property type="entry name" value="RutC-like"/>
    <property type="match status" value="1"/>
</dbReference>
<dbReference type="Proteomes" id="UP000244092">
    <property type="component" value="Unassembled WGS sequence"/>
</dbReference>
<dbReference type="RefSeq" id="WP_025049977.1">
    <property type="nucleotide sequence ID" value="NZ_QBKU01000021.1"/>
</dbReference>
<dbReference type="InterPro" id="IPR035959">
    <property type="entry name" value="RutC-like_sf"/>
</dbReference>
<evidence type="ECO:0000313" key="3">
    <source>
        <dbReference type="Proteomes" id="UP000244092"/>
    </source>
</evidence>
<dbReference type="CDD" id="cd02199">
    <property type="entry name" value="YjgF_YER057c_UK114_like_1"/>
    <property type="match status" value="1"/>
</dbReference>
<dbReference type="OrthoDB" id="9806350at2"/>
<proteinExistence type="predicted"/>
<dbReference type="SUPFAM" id="SSF55298">
    <property type="entry name" value="YjgF-like"/>
    <property type="match status" value="1"/>
</dbReference>
<sequence length="159" mass="17187">MKLKEVTSGTPEERLAELGLDLPPVPEAVADYVTHTQIGPIIYTSGMLPWIAGDLKFKGKMGAELTVEQGYEAFQLSALNGLSLLRSITGDLGKIKRIHRLEGTGGATPDFFDMPIALNGASHLINTVFGEKGAHSRMIYSNPSMPIDCATLLVFWAEV</sequence>
<feature type="domain" description="Endoribonuclease L-PSP/chorismate mutase-like" evidence="1">
    <location>
        <begin position="12"/>
        <end position="158"/>
    </location>
</feature>
<dbReference type="InterPro" id="IPR013813">
    <property type="entry name" value="Endoribo_LPSP/chorism_mut-like"/>
</dbReference>
<accession>A0A2T6BZ53</accession>
<name>A0A2T6BZ53_9RHOB</name>
<protein>
    <submittedName>
        <fullName evidence="2">YjgF/chorismate_mutase-like putative endoribonuclease</fullName>
    </submittedName>
</protein>
<dbReference type="EMBL" id="QBKU01000021">
    <property type="protein sequence ID" value="PTX61350.1"/>
    <property type="molecule type" value="Genomic_DNA"/>
</dbReference>
<comment type="caution">
    <text evidence="2">The sequence shown here is derived from an EMBL/GenBank/DDBJ whole genome shotgun (WGS) entry which is preliminary data.</text>
</comment>
<reference evidence="2 3" key="1">
    <citation type="submission" date="2018-04" db="EMBL/GenBank/DDBJ databases">
        <title>Genomic Encyclopedia of Archaeal and Bacterial Type Strains, Phase II (KMG-II): from individual species to whole genera.</title>
        <authorList>
            <person name="Goeker M."/>
        </authorList>
    </citation>
    <scope>NUCLEOTIDE SEQUENCE [LARGE SCALE GENOMIC DNA]</scope>
    <source>
        <strain evidence="2 3">DSM 12244</strain>
    </source>
</reference>
<dbReference type="PANTHER" id="PTHR43760">
    <property type="entry name" value="ENDORIBONUCLEASE-RELATED"/>
    <property type="match status" value="1"/>
</dbReference>